<dbReference type="GO" id="GO:0006032">
    <property type="term" value="P:chitin catabolic process"/>
    <property type="evidence" value="ECO:0007669"/>
    <property type="project" value="TreeGrafter"/>
</dbReference>
<keyword evidence="4" id="KW-1185">Reference proteome</keyword>
<dbReference type="GO" id="GO:0005576">
    <property type="term" value="C:extracellular region"/>
    <property type="evidence" value="ECO:0007669"/>
    <property type="project" value="TreeGrafter"/>
</dbReference>
<keyword evidence="1" id="KW-0732">Signal</keyword>
<accession>A0A238FIT7</accession>
<dbReference type="EMBL" id="FMSP01000006">
    <property type="protein sequence ID" value="SCV70986.1"/>
    <property type="molecule type" value="Genomic_DNA"/>
</dbReference>
<dbReference type="InterPro" id="IPR050314">
    <property type="entry name" value="Glycosyl_Hydrlase_18"/>
</dbReference>
<dbReference type="AlphaFoldDB" id="A0A238FIT7"/>
<evidence type="ECO:0000313" key="4">
    <source>
        <dbReference type="Proteomes" id="UP000198372"/>
    </source>
</evidence>
<feature type="domain" description="GH18" evidence="2">
    <location>
        <begin position="24"/>
        <end position="384"/>
    </location>
</feature>
<proteinExistence type="predicted"/>
<dbReference type="Proteomes" id="UP000198372">
    <property type="component" value="Unassembled WGS sequence"/>
</dbReference>
<dbReference type="SUPFAM" id="SSF51445">
    <property type="entry name" value="(Trans)glycosidases"/>
    <property type="match status" value="1"/>
</dbReference>
<dbReference type="OrthoDB" id="73875at2759"/>
<dbReference type="GO" id="GO:0008061">
    <property type="term" value="F:chitin binding"/>
    <property type="evidence" value="ECO:0007669"/>
    <property type="project" value="InterPro"/>
</dbReference>
<dbReference type="Gene3D" id="3.10.50.10">
    <property type="match status" value="1"/>
</dbReference>
<gene>
    <name evidence="3" type="ORF">BQ2448_3748</name>
</gene>
<reference evidence="4" key="1">
    <citation type="submission" date="2016-09" db="EMBL/GenBank/DDBJ databases">
        <authorList>
            <person name="Jeantristanb JTB J.-T."/>
            <person name="Ricardo R."/>
        </authorList>
    </citation>
    <scope>NUCLEOTIDE SEQUENCE [LARGE SCALE GENOMIC DNA]</scope>
</reference>
<dbReference type="InterPro" id="IPR029070">
    <property type="entry name" value="Chitinase_insertion_sf"/>
</dbReference>
<evidence type="ECO:0000256" key="1">
    <source>
        <dbReference type="SAM" id="SignalP"/>
    </source>
</evidence>
<feature type="chain" id="PRO_5013325740" evidence="1">
    <location>
        <begin position="22"/>
        <end position="391"/>
    </location>
</feature>
<dbReference type="STRING" id="269621.A0A238FIT7"/>
<dbReference type="Gene3D" id="3.20.20.80">
    <property type="entry name" value="Glycosidases"/>
    <property type="match status" value="1"/>
</dbReference>
<dbReference type="PANTHER" id="PTHR11177:SF317">
    <property type="entry name" value="CHITINASE 12-RELATED"/>
    <property type="match status" value="1"/>
</dbReference>
<evidence type="ECO:0000313" key="3">
    <source>
        <dbReference type="EMBL" id="SCV70986.1"/>
    </source>
</evidence>
<evidence type="ECO:0000259" key="2">
    <source>
        <dbReference type="PROSITE" id="PS51910"/>
    </source>
</evidence>
<protein>
    <submittedName>
        <fullName evidence="3">BQ2448_3748 protein</fullName>
    </submittedName>
</protein>
<dbReference type="InterPro" id="IPR001223">
    <property type="entry name" value="Glyco_hydro18_cat"/>
</dbReference>
<dbReference type="InterPro" id="IPR011583">
    <property type="entry name" value="Chitinase_II/V-like_cat"/>
</dbReference>
<organism evidence="3 4">
    <name type="scientific">Microbotryum intermedium</name>
    <dbReference type="NCBI Taxonomy" id="269621"/>
    <lineage>
        <taxon>Eukaryota</taxon>
        <taxon>Fungi</taxon>
        <taxon>Dikarya</taxon>
        <taxon>Basidiomycota</taxon>
        <taxon>Pucciniomycotina</taxon>
        <taxon>Microbotryomycetes</taxon>
        <taxon>Microbotryales</taxon>
        <taxon>Microbotryaceae</taxon>
        <taxon>Microbotryum</taxon>
    </lineage>
</organism>
<dbReference type="Pfam" id="PF00704">
    <property type="entry name" value="Glyco_hydro_18"/>
    <property type="match status" value="1"/>
</dbReference>
<name>A0A238FIT7_9BASI</name>
<dbReference type="SUPFAM" id="SSF54556">
    <property type="entry name" value="Chitinase insertion domain"/>
    <property type="match status" value="1"/>
</dbReference>
<dbReference type="PROSITE" id="PS51910">
    <property type="entry name" value="GH18_2"/>
    <property type="match status" value="1"/>
</dbReference>
<dbReference type="SMART" id="SM00636">
    <property type="entry name" value="Glyco_18"/>
    <property type="match status" value="1"/>
</dbReference>
<dbReference type="GO" id="GO:0004568">
    <property type="term" value="F:chitinase activity"/>
    <property type="evidence" value="ECO:0007669"/>
    <property type="project" value="TreeGrafter"/>
</dbReference>
<dbReference type="PANTHER" id="PTHR11177">
    <property type="entry name" value="CHITINASE"/>
    <property type="match status" value="1"/>
</dbReference>
<feature type="signal peptide" evidence="1">
    <location>
        <begin position="1"/>
        <end position="21"/>
    </location>
</feature>
<dbReference type="GO" id="GO:0005975">
    <property type="term" value="P:carbohydrate metabolic process"/>
    <property type="evidence" value="ECO:0007669"/>
    <property type="project" value="InterPro"/>
</dbReference>
<dbReference type="InterPro" id="IPR017853">
    <property type="entry name" value="GH"/>
</dbReference>
<sequence>MLSKVLFSTSLLVSLLAAVSAKKGLLAAYFAAYDKNATIDWEVIDIGYHFGAVTSKDGIAFAENGIRNGIEKFVSDAHSKKKKAVLSIGGYEGSVYFSTLVRTKSARAKFVKQICGLIKKYGWDGVDFDWEFPNALGSPANVVDSSDSANLLKFLQELRHTLPHAWISMAVSVNGIFGPDGMTLTDYKPFADVLNGANVMAYDYIGAWTRKTGSDSPSQRCGTGRSYITDVEGYTNAGFPPGKILLGVPSFGKSFILQKKTLHTQSVHGDQTPPIKYWSRIAQKYDNFTGSEYTYVKLKELGILEGELGVTAGKGYERHYDHCTRTPFVFNPSTKTFITYLDARSAAYRAQRSVEEKYLGVSVFTSAGFDDFVFNAIDTALKTPIGGFPSP</sequence>